<feature type="domain" description="EamA" evidence="2">
    <location>
        <begin position="6"/>
        <end position="129"/>
    </location>
</feature>
<evidence type="ECO:0000313" key="3">
    <source>
        <dbReference type="EMBL" id="SVA52087.1"/>
    </source>
</evidence>
<keyword evidence="1" id="KW-0472">Membrane</keyword>
<dbReference type="PANTHER" id="PTHR22911:SF79">
    <property type="entry name" value="MOBA-LIKE NTP TRANSFERASE DOMAIN-CONTAINING PROTEIN"/>
    <property type="match status" value="1"/>
</dbReference>
<sequence length="278" mass="31133">MKSSTSYILLITAALMWSLGGIFIKLVDLNPMGIAGIRSLGAAVVLLIYIKKPRWYWNRYFLTGVLAYTAMVVLYVLSIRLTTAANAIFLEFTAPIYVVAFSYFLLNEKINRFDMLTMVIIFLGMGLFFMDELTFYGFWGNIMALVAGVCLALVTVLIRKEKESAFEIVFYGNVLTSIICFTFIIEGLSNSTQLDWLIIFGLGIFQLGIPYILYTTALKYVPALDAILVGMLEPILNPIWVYIFIGEAMGEWAFIGAALVIIGTLGRVIIKQKLKVIL</sequence>
<feature type="transmembrane region" description="Helical" evidence="1">
    <location>
        <begin position="84"/>
        <end position="106"/>
    </location>
</feature>
<feature type="domain" description="EamA" evidence="2">
    <location>
        <begin position="139"/>
        <end position="265"/>
    </location>
</feature>
<evidence type="ECO:0000256" key="1">
    <source>
        <dbReference type="SAM" id="Phobius"/>
    </source>
</evidence>
<feature type="transmembrane region" description="Helical" evidence="1">
    <location>
        <begin position="136"/>
        <end position="158"/>
    </location>
</feature>
<feature type="transmembrane region" description="Helical" evidence="1">
    <location>
        <begin position="165"/>
        <end position="184"/>
    </location>
</feature>
<gene>
    <name evidence="3" type="ORF">METZ01_LOCUS104941</name>
</gene>
<dbReference type="SUPFAM" id="SSF103481">
    <property type="entry name" value="Multidrug resistance efflux transporter EmrE"/>
    <property type="match status" value="2"/>
</dbReference>
<feature type="transmembrane region" description="Helical" evidence="1">
    <location>
        <begin position="7"/>
        <end position="26"/>
    </location>
</feature>
<feature type="transmembrane region" description="Helical" evidence="1">
    <location>
        <begin position="196"/>
        <end position="214"/>
    </location>
</feature>
<proteinExistence type="predicted"/>
<keyword evidence="1" id="KW-0812">Transmembrane</keyword>
<name>A0A381WJE6_9ZZZZ</name>
<protein>
    <recommendedName>
        <fullName evidence="2">EamA domain-containing protein</fullName>
    </recommendedName>
</protein>
<keyword evidence="1" id="KW-1133">Transmembrane helix</keyword>
<dbReference type="EMBL" id="UINC01011860">
    <property type="protein sequence ID" value="SVA52087.1"/>
    <property type="molecule type" value="Genomic_DNA"/>
</dbReference>
<dbReference type="InterPro" id="IPR000620">
    <property type="entry name" value="EamA_dom"/>
</dbReference>
<dbReference type="GO" id="GO:0016020">
    <property type="term" value="C:membrane"/>
    <property type="evidence" value="ECO:0007669"/>
    <property type="project" value="InterPro"/>
</dbReference>
<feature type="transmembrane region" description="Helical" evidence="1">
    <location>
        <begin position="252"/>
        <end position="270"/>
    </location>
</feature>
<dbReference type="AlphaFoldDB" id="A0A381WJE6"/>
<dbReference type="InterPro" id="IPR037185">
    <property type="entry name" value="EmrE-like"/>
</dbReference>
<reference evidence="3" key="1">
    <citation type="submission" date="2018-05" db="EMBL/GenBank/DDBJ databases">
        <authorList>
            <person name="Lanie J.A."/>
            <person name="Ng W.-L."/>
            <person name="Kazmierczak K.M."/>
            <person name="Andrzejewski T.M."/>
            <person name="Davidsen T.M."/>
            <person name="Wayne K.J."/>
            <person name="Tettelin H."/>
            <person name="Glass J.I."/>
            <person name="Rusch D."/>
            <person name="Podicherti R."/>
            <person name="Tsui H.-C.T."/>
            <person name="Winkler M.E."/>
        </authorList>
    </citation>
    <scope>NUCLEOTIDE SEQUENCE</scope>
</reference>
<feature type="transmembrane region" description="Helical" evidence="1">
    <location>
        <begin position="57"/>
        <end position="78"/>
    </location>
</feature>
<dbReference type="PANTHER" id="PTHR22911">
    <property type="entry name" value="ACYL-MALONYL CONDENSING ENZYME-RELATED"/>
    <property type="match status" value="1"/>
</dbReference>
<feature type="transmembrane region" description="Helical" evidence="1">
    <location>
        <begin position="113"/>
        <end position="130"/>
    </location>
</feature>
<feature type="transmembrane region" description="Helical" evidence="1">
    <location>
        <begin position="32"/>
        <end position="50"/>
    </location>
</feature>
<evidence type="ECO:0000259" key="2">
    <source>
        <dbReference type="Pfam" id="PF00892"/>
    </source>
</evidence>
<dbReference type="Pfam" id="PF00892">
    <property type="entry name" value="EamA"/>
    <property type="match status" value="2"/>
</dbReference>
<feature type="transmembrane region" description="Helical" evidence="1">
    <location>
        <begin position="226"/>
        <end position="246"/>
    </location>
</feature>
<organism evidence="3">
    <name type="scientific">marine metagenome</name>
    <dbReference type="NCBI Taxonomy" id="408172"/>
    <lineage>
        <taxon>unclassified sequences</taxon>
        <taxon>metagenomes</taxon>
        <taxon>ecological metagenomes</taxon>
    </lineage>
</organism>
<accession>A0A381WJE6</accession>